<accession>A0ABN9UPM8</accession>
<gene>
    <name evidence="2" type="ORF">PCOR1329_LOCUS50456</name>
</gene>
<dbReference type="EMBL" id="CAUYUJ010016106">
    <property type="protein sequence ID" value="CAK0861912.1"/>
    <property type="molecule type" value="Genomic_DNA"/>
</dbReference>
<dbReference type="Proteomes" id="UP001189429">
    <property type="component" value="Unassembled WGS sequence"/>
</dbReference>
<sequence length="130" mass="13501">MASVFEDFWVGLHTPYGVAEVQAPTDQAAPDRPVPALEESQKFQPSLIDHLPGVVVPSVLWPGVREPLEAPAKDDFAKVSHSVAKRGASIGGSSCGGEASPGAVSHVGGGAVGGDRQFRMDGVPPRHGRL</sequence>
<evidence type="ECO:0000313" key="3">
    <source>
        <dbReference type="Proteomes" id="UP001189429"/>
    </source>
</evidence>
<organism evidence="2 3">
    <name type="scientific">Prorocentrum cordatum</name>
    <dbReference type="NCBI Taxonomy" id="2364126"/>
    <lineage>
        <taxon>Eukaryota</taxon>
        <taxon>Sar</taxon>
        <taxon>Alveolata</taxon>
        <taxon>Dinophyceae</taxon>
        <taxon>Prorocentrales</taxon>
        <taxon>Prorocentraceae</taxon>
        <taxon>Prorocentrum</taxon>
    </lineage>
</organism>
<evidence type="ECO:0000313" key="2">
    <source>
        <dbReference type="EMBL" id="CAK0861912.1"/>
    </source>
</evidence>
<name>A0ABN9UPM8_9DINO</name>
<protein>
    <submittedName>
        <fullName evidence="2">Uncharacterized protein</fullName>
    </submittedName>
</protein>
<feature type="region of interest" description="Disordered" evidence="1">
    <location>
        <begin position="87"/>
        <end position="130"/>
    </location>
</feature>
<reference evidence="2" key="1">
    <citation type="submission" date="2023-10" db="EMBL/GenBank/DDBJ databases">
        <authorList>
            <person name="Chen Y."/>
            <person name="Shah S."/>
            <person name="Dougan E. K."/>
            <person name="Thang M."/>
            <person name="Chan C."/>
        </authorList>
    </citation>
    <scope>NUCLEOTIDE SEQUENCE [LARGE SCALE GENOMIC DNA]</scope>
</reference>
<evidence type="ECO:0000256" key="1">
    <source>
        <dbReference type="SAM" id="MobiDB-lite"/>
    </source>
</evidence>
<proteinExistence type="predicted"/>
<keyword evidence="3" id="KW-1185">Reference proteome</keyword>
<comment type="caution">
    <text evidence="2">The sequence shown here is derived from an EMBL/GenBank/DDBJ whole genome shotgun (WGS) entry which is preliminary data.</text>
</comment>